<accession>A0A381WKB3</accession>
<dbReference type="InterPro" id="IPR029046">
    <property type="entry name" value="LolA/LolB/LppX"/>
</dbReference>
<protein>
    <recommendedName>
        <fullName evidence="2">Outer-membrane lipoprotein LolB</fullName>
    </recommendedName>
</protein>
<dbReference type="Gene3D" id="2.50.20.10">
    <property type="entry name" value="Lipoprotein localisation LolA/LolB/LppX"/>
    <property type="match status" value="1"/>
</dbReference>
<dbReference type="EMBL" id="UINC01012080">
    <property type="protein sequence ID" value="SVA52955.1"/>
    <property type="molecule type" value="Genomic_DNA"/>
</dbReference>
<proteinExistence type="predicted"/>
<reference evidence="1" key="1">
    <citation type="submission" date="2018-05" db="EMBL/GenBank/DDBJ databases">
        <authorList>
            <person name="Lanie J.A."/>
            <person name="Ng W.-L."/>
            <person name="Kazmierczak K.M."/>
            <person name="Andrzejewski T.M."/>
            <person name="Davidsen T.M."/>
            <person name="Wayne K.J."/>
            <person name="Tettelin H."/>
            <person name="Glass J.I."/>
            <person name="Rusch D."/>
            <person name="Podicherti R."/>
            <person name="Tsui H.-C.T."/>
            <person name="Winkler M.E."/>
        </authorList>
    </citation>
    <scope>NUCLEOTIDE SEQUENCE</scope>
</reference>
<sequence length="243" mass="28259">MRLIISVFIVLLWISGCALFTDTKHTVSPTSKLPPPGKFSGYYDVSGRILFKHPDGKHNGELLMQISSSSEMKLRIFAPIVGSLIYELRAGPEKFLVLNYQDKNFVLEENSWEVRQTWLGMDLSLDELRWLIIGRLPEKTQSWKRKKLPTGEWQLTQNTTEIRIRYNSDGYIESMNKSREGLLEYKAKIPQYQKEKESFFPKKVQIEDYTGNNLWMMYIKELHAVSGSMKTLDFDPPTDLEPL</sequence>
<dbReference type="PROSITE" id="PS51257">
    <property type="entry name" value="PROKAR_LIPOPROTEIN"/>
    <property type="match status" value="1"/>
</dbReference>
<evidence type="ECO:0000313" key="1">
    <source>
        <dbReference type="EMBL" id="SVA52955.1"/>
    </source>
</evidence>
<dbReference type="SUPFAM" id="SSF89392">
    <property type="entry name" value="Prokaryotic lipoproteins and lipoprotein localization factors"/>
    <property type="match status" value="1"/>
</dbReference>
<evidence type="ECO:0008006" key="2">
    <source>
        <dbReference type="Google" id="ProtNLM"/>
    </source>
</evidence>
<dbReference type="AlphaFoldDB" id="A0A381WKB3"/>
<name>A0A381WKB3_9ZZZZ</name>
<gene>
    <name evidence="1" type="ORF">METZ01_LOCUS105809</name>
</gene>
<organism evidence="1">
    <name type="scientific">marine metagenome</name>
    <dbReference type="NCBI Taxonomy" id="408172"/>
    <lineage>
        <taxon>unclassified sequences</taxon>
        <taxon>metagenomes</taxon>
        <taxon>ecological metagenomes</taxon>
    </lineage>
</organism>